<evidence type="ECO:0000259" key="6">
    <source>
        <dbReference type="PROSITE" id="PS52015"/>
    </source>
</evidence>
<evidence type="ECO:0000256" key="5">
    <source>
        <dbReference type="SAM" id="Phobius"/>
    </source>
</evidence>
<dbReference type="GO" id="GO:0016020">
    <property type="term" value="C:membrane"/>
    <property type="evidence" value="ECO:0007669"/>
    <property type="project" value="UniProtKB-SubCell"/>
</dbReference>
<evidence type="ECO:0000256" key="3">
    <source>
        <dbReference type="ARBA" id="ARBA00022989"/>
    </source>
</evidence>
<keyword evidence="3 5" id="KW-1133">Transmembrane helix</keyword>
<dbReference type="SUPFAM" id="SSF74653">
    <property type="entry name" value="TolA/TonB C-terminal domain"/>
    <property type="match status" value="1"/>
</dbReference>
<comment type="subcellular location">
    <subcellularLocation>
        <location evidence="1">Membrane</location>
        <topology evidence="1">Single-pass membrane protein</topology>
    </subcellularLocation>
</comment>
<keyword evidence="2 5" id="KW-0812">Transmembrane</keyword>
<evidence type="ECO:0000256" key="4">
    <source>
        <dbReference type="ARBA" id="ARBA00023136"/>
    </source>
</evidence>
<accession>A0A840I4L5</accession>
<organism evidence="7 8">
    <name type="scientific">Parvularcula dongshanensis</name>
    <dbReference type="NCBI Taxonomy" id="1173995"/>
    <lineage>
        <taxon>Bacteria</taxon>
        <taxon>Pseudomonadati</taxon>
        <taxon>Pseudomonadota</taxon>
        <taxon>Alphaproteobacteria</taxon>
        <taxon>Parvularculales</taxon>
        <taxon>Parvularculaceae</taxon>
        <taxon>Parvularcula</taxon>
    </lineage>
</organism>
<sequence>MGALIRVLVGVPAAFIVVIALFLLMYGLIKVDVIDLGEDKEPVSITIGRQIDDTEVTNQKKFERPQLDQPPPPPPAIQRESFAPTVEGVQAAAPSFDADVEIGTAFNPDRDAQPLVRVDPSGWERCIDRAGTQDSVRIQFDVTPQGQVTNVDVIDSTDSCLNRYAIRAAERWKYQPKIVEGEPQWRRGTQTTFRFSLSE</sequence>
<keyword evidence="8" id="KW-1185">Reference proteome</keyword>
<dbReference type="NCBIfam" id="TIGR01352">
    <property type="entry name" value="tonB_Cterm"/>
    <property type="match status" value="1"/>
</dbReference>
<reference evidence="7 8" key="1">
    <citation type="submission" date="2020-08" db="EMBL/GenBank/DDBJ databases">
        <title>Genomic Encyclopedia of Type Strains, Phase IV (KMG-IV): sequencing the most valuable type-strain genomes for metagenomic binning, comparative biology and taxonomic classification.</title>
        <authorList>
            <person name="Goeker M."/>
        </authorList>
    </citation>
    <scope>NUCLEOTIDE SEQUENCE [LARGE SCALE GENOMIC DNA]</scope>
    <source>
        <strain evidence="7 8">DSM 102850</strain>
    </source>
</reference>
<dbReference type="InterPro" id="IPR037682">
    <property type="entry name" value="TonB_C"/>
</dbReference>
<dbReference type="Gene3D" id="3.30.1150.10">
    <property type="match status" value="1"/>
</dbReference>
<evidence type="ECO:0000256" key="2">
    <source>
        <dbReference type="ARBA" id="ARBA00022692"/>
    </source>
</evidence>
<dbReference type="PROSITE" id="PS52015">
    <property type="entry name" value="TONB_CTD"/>
    <property type="match status" value="1"/>
</dbReference>
<dbReference type="GO" id="GO:0055085">
    <property type="term" value="P:transmembrane transport"/>
    <property type="evidence" value="ECO:0007669"/>
    <property type="project" value="InterPro"/>
</dbReference>
<evidence type="ECO:0000313" key="8">
    <source>
        <dbReference type="Proteomes" id="UP000563524"/>
    </source>
</evidence>
<evidence type="ECO:0000256" key="1">
    <source>
        <dbReference type="ARBA" id="ARBA00004167"/>
    </source>
</evidence>
<comment type="caution">
    <text evidence="7">The sequence shown here is derived from an EMBL/GenBank/DDBJ whole genome shotgun (WGS) entry which is preliminary data.</text>
</comment>
<dbReference type="RefSeq" id="WP_183817606.1">
    <property type="nucleotide sequence ID" value="NZ_JACHOB010000003.1"/>
</dbReference>
<name>A0A840I4L5_9PROT</name>
<dbReference type="InterPro" id="IPR006260">
    <property type="entry name" value="TonB/TolA_C"/>
</dbReference>
<protein>
    <submittedName>
        <fullName evidence="7">Protein TonB</fullName>
    </submittedName>
</protein>
<feature type="domain" description="TonB C-terminal" evidence="6">
    <location>
        <begin position="108"/>
        <end position="199"/>
    </location>
</feature>
<dbReference type="Pfam" id="PF03544">
    <property type="entry name" value="TonB_C"/>
    <property type="match status" value="1"/>
</dbReference>
<keyword evidence="4 5" id="KW-0472">Membrane</keyword>
<dbReference type="EMBL" id="JACHOB010000003">
    <property type="protein sequence ID" value="MBB4659221.1"/>
    <property type="molecule type" value="Genomic_DNA"/>
</dbReference>
<dbReference type="AlphaFoldDB" id="A0A840I4L5"/>
<gene>
    <name evidence="7" type="ORF">GGQ59_001746</name>
</gene>
<evidence type="ECO:0000313" key="7">
    <source>
        <dbReference type="EMBL" id="MBB4659221.1"/>
    </source>
</evidence>
<dbReference type="Proteomes" id="UP000563524">
    <property type="component" value="Unassembled WGS sequence"/>
</dbReference>
<feature type="transmembrane region" description="Helical" evidence="5">
    <location>
        <begin position="7"/>
        <end position="29"/>
    </location>
</feature>
<proteinExistence type="predicted"/>